<dbReference type="PANTHER" id="PTHR24559">
    <property type="entry name" value="TRANSPOSON TY3-I GAG-POL POLYPROTEIN"/>
    <property type="match status" value="1"/>
</dbReference>
<dbReference type="PANTHER" id="PTHR24559:SF444">
    <property type="entry name" value="REVERSE TRANSCRIPTASE DOMAIN-CONTAINING PROTEIN"/>
    <property type="match status" value="1"/>
</dbReference>
<dbReference type="InterPro" id="IPR043502">
    <property type="entry name" value="DNA/RNA_pol_sf"/>
</dbReference>
<reference evidence="1 2" key="1">
    <citation type="journal article" date="2021" name="Elife">
        <title>Chloroplast acquisition without the gene transfer in kleptoplastic sea slugs, Plakobranchus ocellatus.</title>
        <authorList>
            <person name="Maeda T."/>
            <person name="Takahashi S."/>
            <person name="Yoshida T."/>
            <person name="Shimamura S."/>
            <person name="Takaki Y."/>
            <person name="Nagai Y."/>
            <person name="Toyoda A."/>
            <person name="Suzuki Y."/>
            <person name="Arimoto A."/>
            <person name="Ishii H."/>
            <person name="Satoh N."/>
            <person name="Nishiyama T."/>
            <person name="Hasebe M."/>
            <person name="Maruyama T."/>
            <person name="Minagawa J."/>
            <person name="Obokata J."/>
            <person name="Shigenobu S."/>
        </authorList>
    </citation>
    <scope>NUCLEOTIDE SEQUENCE [LARGE SCALE GENOMIC DNA]</scope>
</reference>
<proteinExistence type="predicted"/>
<protein>
    <submittedName>
        <fullName evidence="1">Pol polyprotein</fullName>
    </submittedName>
</protein>
<name>A0AAV4AGA9_9GAST</name>
<gene>
    <name evidence="1" type="ORF">PoB_003232800</name>
</gene>
<accession>A0AAV4AGA9</accession>
<dbReference type="SUPFAM" id="SSF56672">
    <property type="entry name" value="DNA/RNA polymerases"/>
    <property type="match status" value="1"/>
</dbReference>
<evidence type="ECO:0000313" key="2">
    <source>
        <dbReference type="Proteomes" id="UP000735302"/>
    </source>
</evidence>
<dbReference type="Proteomes" id="UP000735302">
    <property type="component" value="Unassembled WGS sequence"/>
</dbReference>
<dbReference type="InterPro" id="IPR053134">
    <property type="entry name" value="RNA-dir_DNA_polymerase"/>
</dbReference>
<keyword evidence="2" id="KW-1185">Reference proteome</keyword>
<sequence length="107" mass="12153">MNVNKMKEVHFSFRQVGNGISGYHYQLPPDKLAAAKRGFFEMGKMGIVRKSNSPWASPLHIVPKPNGGWRPCGDYRRLHNSTTPDRYPIPHFLDFAAQLEGKTISQK</sequence>
<organism evidence="1 2">
    <name type="scientific">Plakobranchus ocellatus</name>
    <dbReference type="NCBI Taxonomy" id="259542"/>
    <lineage>
        <taxon>Eukaryota</taxon>
        <taxon>Metazoa</taxon>
        <taxon>Spiralia</taxon>
        <taxon>Lophotrochozoa</taxon>
        <taxon>Mollusca</taxon>
        <taxon>Gastropoda</taxon>
        <taxon>Heterobranchia</taxon>
        <taxon>Euthyneura</taxon>
        <taxon>Panpulmonata</taxon>
        <taxon>Sacoglossa</taxon>
        <taxon>Placobranchoidea</taxon>
        <taxon>Plakobranchidae</taxon>
        <taxon>Plakobranchus</taxon>
    </lineage>
</organism>
<dbReference type="AlphaFoldDB" id="A0AAV4AGA9"/>
<dbReference type="Gene3D" id="3.10.10.10">
    <property type="entry name" value="HIV Type 1 Reverse Transcriptase, subunit A, domain 1"/>
    <property type="match status" value="1"/>
</dbReference>
<dbReference type="EMBL" id="BLXT01003753">
    <property type="protein sequence ID" value="GFO05823.1"/>
    <property type="molecule type" value="Genomic_DNA"/>
</dbReference>
<evidence type="ECO:0000313" key="1">
    <source>
        <dbReference type="EMBL" id="GFO05823.1"/>
    </source>
</evidence>
<comment type="caution">
    <text evidence="1">The sequence shown here is derived from an EMBL/GenBank/DDBJ whole genome shotgun (WGS) entry which is preliminary data.</text>
</comment>